<feature type="region of interest" description="Disordered" evidence="1">
    <location>
        <begin position="274"/>
        <end position="306"/>
    </location>
</feature>
<evidence type="ECO:0000313" key="3">
    <source>
        <dbReference type="Proteomes" id="UP000305883"/>
    </source>
</evidence>
<comment type="caution">
    <text evidence="2">The sequence shown here is derived from an EMBL/GenBank/DDBJ whole genome shotgun (WGS) entry which is preliminary data.</text>
</comment>
<feature type="compositionally biased region" description="Low complexity" evidence="1">
    <location>
        <begin position="275"/>
        <end position="299"/>
    </location>
</feature>
<name>A0A4T0W1T9_9PEZI</name>
<dbReference type="EMBL" id="MWPZ01000004">
    <property type="protein sequence ID" value="TIC98846.1"/>
    <property type="molecule type" value="Genomic_DNA"/>
</dbReference>
<dbReference type="Proteomes" id="UP000305883">
    <property type="component" value="Unassembled WGS sequence"/>
</dbReference>
<accession>A0A4T0W1T9</accession>
<organism evidence="2 3">
    <name type="scientific">Colletotrichum higginsianum</name>
    <dbReference type="NCBI Taxonomy" id="80884"/>
    <lineage>
        <taxon>Eukaryota</taxon>
        <taxon>Fungi</taxon>
        <taxon>Dikarya</taxon>
        <taxon>Ascomycota</taxon>
        <taxon>Pezizomycotina</taxon>
        <taxon>Sordariomycetes</taxon>
        <taxon>Hypocreomycetidae</taxon>
        <taxon>Glomerellales</taxon>
        <taxon>Glomerellaceae</taxon>
        <taxon>Colletotrichum</taxon>
        <taxon>Colletotrichum destructivum species complex</taxon>
    </lineage>
</organism>
<dbReference type="AlphaFoldDB" id="A0A4T0W1T9"/>
<dbReference type="OrthoDB" id="5429716at2759"/>
<sequence>MPTPTLSGTTIINLGPLTSWTAPASCATTAPPVALALAAVESVVYLSQTCDVNGPVVNDCFPSASAVNSLYHARKGGPERFNYLVHHSPAYECPSGWATVAYGVRDEASSHSLSGIFADPTVTRTNRLIYPTSVSTEVTTITQGMPIFEPPQNLFMSALEPSETVILCCPSGYKIGLVGGNCYSPVPREAYPATTGCQIKYVNEETILMSPVERTFTYHGRVVTGSAWSVGDESVEYVGTTMVVDESARTLYEAILYTPAITMVNRGSAAATAETSPVVTASATPASTATGPAPWPSTGSGSRTAPSAKGATLAVWGVALLAGVALMAPV</sequence>
<reference evidence="2 3" key="1">
    <citation type="journal article" date="2019" name="Genome Biol. Evol.">
        <title>Genomic Plasticity Mediated by Transposable Elements in the Plant Pathogenic Fungus Colletotrichum higginsianum.</title>
        <authorList>
            <person name="Tsushima A."/>
            <person name="Gan P."/>
            <person name="Kumakura N."/>
            <person name="Narusaka M."/>
            <person name="Takano Y."/>
            <person name="Narusaka Y."/>
            <person name="Shirasu K."/>
        </authorList>
    </citation>
    <scope>NUCLEOTIDE SEQUENCE [LARGE SCALE GENOMIC DNA]</scope>
    <source>
        <strain evidence="2 3">MAFF305635-RFP</strain>
    </source>
</reference>
<protein>
    <submittedName>
        <fullName evidence="2">Uncharacterized protein</fullName>
    </submittedName>
</protein>
<evidence type="ECO:0000256" key="1">
    <source>
        <dbReference type="SAM" id="MobiDB-lite"/>
    </source>
</evidence>
<evidence type="ECO:0000313" key="2">
    <source>
        <dbReference type="EMBL" id="TIC98846.1"/>
    </source>
</evidence>
<gene>
    <name evidence="2" type="ORF">CH35J_005204</name>
</gene>
<proteinExistence type="predicted"/>